<evidence type="ECO:0000313" key="2">
    <source>
        <dbReference type="EMBL" id="MPM87824.1"/>
    </source>
</evidence>
<protein>
    <submittedName>
        <fullName evidence="2">Uncharacterized protein</fullName>
    </submittedName>
</protein>
<keyword evidence="1" id="KW-0472">Membrane</keyword>
<name>A0A645DEG0_9ZZZZ</name>
<dbReference type="EMBL" id="VSSQ01035571">
    <property type="protein sequence ID" value="MPM87824.1"/>
    <property type="molecule type" value="Genomic_DNA"/>
</dbReference>
<proteinExistence type="predicted"/>
<reference evidence="2" key="1">
    <citation type="submission" date="2019-08" db="EMBL/GenBank/DDBJ databases">
        <authorList>
            <person name="Kucharzyk K."/>
            <person name="Murdoch R.W."/>
            <person name="Higgins S."/>
            <person name="Loffler F."/>
        </authorList>
    </citation>
    <scope>NUCLEOTIDE SEQUENCE</scope>
</reference>
<accession>A0A645DEG0</accession>
<gene>
    <name evidence="2" type="ORF">SDC9_134924</name>
</gene>
<feature type="transmembrane region" description="Helical" evidence="1">
    <location>
        <begin position="25"/>
        <end position="46"/>
    </location>
</feature>
<sequence>MGGQLGEVDDCVALISTGTSIFPPIVFLGVVLVFGPAFPLGFIVLLGTFRVWSNLKTLTQVILP</sequence>
<keyword evidence="1" id="KW-0812">Transmembrane</keyword>
<evidence type="ECO:0000256" key="1">
    <source>
        <dbReference type="SAM" id="Phobius"/>
    </source>
</evidence>
<keyword evidence="1" id="KW-1133">Transmembrane helix</keyword>
<dbReference type="AlphaFoldDB" id="A0A645DEG0"/>
<comment type="caution">
    <text evidence="2">The sequence shown here is derived from an EMBL/GenBank/DDBJ whole genome shotgun (WGS) entry which is preliminary data.</text>
</comment>
<organism evidence="2">
    <name type="scientific">bioreactor metagenome</name>
    <dbReference type="NCBI Taxonomy" id="1076179"/>
    <lineage>
        <taxon>unclassified sequences</taxon>
        <taxon>metagenomes</taxon>
        <taxon>ecological metagenomes</taxon>
    </lineage>
</organism>